<sequence>MVYIERIPTYIPGFDALIEGGLPEGSLTLLSGTPGSGKSIFCAQMLYNNAKNGKRCLYLDLEQEIGDIELQMRMFGWETRELENLRIFSIDSSNPQIVEKVIAEIEDRHYDLIVLDSLDSITTNPGSVEEIQQQFRERVPSISIPNLLDQATLARLKIKKIFSAIKKSKATALATSERVEGGVGVSRDTVSEFLCDGVVIFTSTAMGKKRARSIEISKMRHTNTPGGRYDLEIAGRGLVVL</sequence>
<dbReference type="Pfam" id="PF06745">
    <property type="entry name" value="ATPase"/>
    <property type="match status" value="1"/>
</dbReference>
<evidence type="ECO:0000259" key="3">
    <source>
        <dbReference type="PROSITE" id="PS51146"/>
    </source>
</evidence>
<keyword evidence="1" id="KW-0547">Nucleotide-binding</keyword>
<dbReference type="SUPFAM" id="SSF52540">
    <property type="entry name" value="P-loop containing nucleoside triphosphate hydrolases"/>
    <property type="match status" value="1"/>
</dbReference>
<proteinExistence type="predicted"/>
<dbReference type="SMART" id="SM00382">
    <property type="entry name" value="AAA"/>
    <property type="match status" value="1"/>
</dbReference>
<name>A0A7J4IX74_9ARCH</name>
<accession>A0A7J4IX74</accession>
<dbReference type="InterPro" id="IPR027417">
    <property type="entry name" value="P-loop_NTPase"/>
</dbReference>
<evidence type="ECO:0000256" key="2">
    <source>
        <dbReference type="ARBA" id="ARBA00022840"/>
    </source>
</evidence>
<dbReference type="AlphaFoldDB" id="A0A7J4IX74"/>
<dbReference type="InterPro" id="IPR014774">
    <property type="entry name" value="KaiC-like_dom"/>
</dbReference>
<dbReference type="InterPro" id="IPR003593">
    <property type="entry name" value="AAA+_ATPase"/>
</dbReference>
<evidence type="ECO:0000256" key="1">
    <source>
        <dbReference type="ARBA" id="ARBA00022741"/>
    </source>
</evidence>
<dbReference type="InterPro" id="IPR010624">
    <property type="entry name" value="KaiC_dom"/>
</dbReference>
<keyword evidence="2" id="KW-0067">ATP-binding</keyword>
<dbReference type="Proteomes" id="UP000565078">
    <property type="component" value="Unassembled WGS sequence"/>
</dbReference>
<dbReference type="GO" id="GO:0005524">
    <property type="term" value="F:ATP binding"/>
    <property type="evidence" value="ECO:0007669"/>
    <property type="project" value="UniProtKB-KW"/>
</dbReference>
<dbReference type="PRINTS" id="PR01874">
    <property type="entry name" value="DNAREPAIRADA"/>
</dbReference>
<protein>
    <submittedName>
        <fullName evidence="4">AAA family ATPase</fullName>
    </submittedName>
</protein>
<dbReference type="EMBL" id="DUGC01000037">
    <property type="protein sequence ID" value="HIH09434.1"/>
    <property type="molecule type" value="Genomic_DNA"/>
</dbReference>
<feature type="domain" description="KaiC" evidence="3">
    <location>
        <begin position="5"/>
        <end position="241"/>
    </location>
</feature>
<dbReference type="Gene3D" id="3.40.50.300">
    <property type="entry name" value="P-loop containing nucleotide triphosphate hydrolases"/>
    <property type="match status" value="1"/>
</dbReference>
<gene>
    <name evidence="4" type="ORF">HA254_02075</name>
</gene>
<reference evidence="5" key="1">
    <citation type="journal article" date="2020" name="bioRxiv">
        <title>A rank-normalized archaeal taxonomy based on genome phylogeny resolves widespread incomplete and uneven classifications.</title>
        <authorList>
            <person name="Rinke C."/>
            <person name="Chuvochina M."/>
            <person name="Mussig A.J."/>
            <person name="Chaumeil P.-A."/>
            <person name="Waite D.W."/>
            <person name="Whitman W.B."/>
            <person name="Parks D.H."/>
            <person name="Hugenholtz P."/>
        </authorList>
    </citation>
    <scope>NUCLEOTIDE SEQUENCE [LARGE SCALE GENOMIC DNA]</scope>
</reference>
<comment type="caution">
    <text evidence="4">The sequence shown here is derived from an EMBL/GenBank/DDBJ whole genome shotgun (WGS) entry which is preliminary data.</text>
</comment>
<dbReference type="PANTHER" id="PTHR43637:SF2">
    <property type="entry name" value="PROTEIN GVPD 1"/>
    <property type="match status" value="1"/>
</dbReference>
<dbReference type="PROSITE" id="PS51146">
    <property type="entry name" value="KAIC"/>
    <property type="match status" value="1"/>
</dbReference>
<dbReference type="PANTHER" id="PTHR43637">
    <property type="entry name" value="UPF0273 PROTEIN TM_0370"/>
    <property type="match status" value="1"/>
</dbReference>
<evidence type="ECO:0000313" key="5">
    <source>
        <dbReference type="Proteomes" id="UP000565078"/>
    </source>
</evidence>
<evidence type="ECO:0000313" key="4">
    <source>
        <dbReference type="EMBL" id="HIH09434.1"/>
    </source>
</evidence>
<organism evidence="4 5">
    <name type="scientific">Candidatus Iainarchaeum sp</name>
    <dbReference type="NCBI Taxonomy" id="3101447"/>
    <lineage>
        <taxon>Archaea</taxon>
        <taxon>Candidatus Iainarchaeota</taxon>
        <taxon>Candidatus Iainarchaeia</taxon>
        <taxon>Candidatus Iainarchaeales</taxon>
        <taxon>Candidatus Iainarchaeaceae</taxon>
        <taxon>Candidatus Iainarchaeum</taxon>
    </lineage>
</organism>